<keyword evidence="3" id="KW-1185">Reference proteome</keyword>
<organism evidence="2 3">
    <name type="scientific">Armillaria borealis</name>
    <dbReference type="NCBI Taxonomy" id="47425"/>
    <lineage>
        <taxon>Eukaryota</taxon>
        <taxon>Fungi</taxon>
        <taxon>Dikarya</taxon>
        <taxon>Basidiomycota</taxon>
        <taxon>Agaricomycotina</taxon>
        <taxon>Agaricomycetes</taxon>
        <taxon>Agaricomycetidae</taxon>
        <taxon>Agaricales</taxon>
        <taxon>Marasmiineae</taxon>
        <taxon>Physalacriaceae</taxon>
        <taxon>Armillaria</taxon>
    </lineage>
</organism>
<dbReference type="AlphaFoldDB" id="A0AA39JCR5"/>
<accession>A0AA39JCR5</accession>
<dbReference type="Proteomes" id="UP001175226">
    <property type="component" value="Unassembled WGS sequence"/>
</dbReference>
<protein>
    <submittedName>
        <fullName evidence="2">Uncharacterized protein</fullName>
    </submittedName>
</protein>
<sequence>MSAVLSATTKSATVAAVYIPPINKVPVEILTKFFVATSEEHDFKVRVGKRSDAAFAYGDSASHRPPPPSLLTLLRDRCPRLVSFKVDVTEPDSLHVLHMNACEFSNGLRHAVFTGLGAGTILRMPFDTLYDLTDEMSMTVDANTATIFLPALTSFTTCNRVLMMALALPVVEGVFIKRGLLHDTEEDGPLDRLSILPHLLMLLQNSQCQHTLQDMELHDISLTSELTAILQQAPNLDTLMFEMTEWTSTDNDVLISLIGGLRIRSEEEDAEYTLLPSLSLLSISIEGTSIPTSLSFIGEGLVETLESRIPKEPPPNFPCAYGSRIHITVLPLENIILQIRFETDAIAKLMDRNFRVSNAFTFTCDRELIAVIAECPDQIKCIPKSRISLSIPVCSSPTSELHSRPSMMPSNKTSSIPLTSSSGSPPENQPVACNDMARSPVMNIPAELIARIARATKDAIEEPLKVGDTTESPYTMAQVCRSWWDIVKDGCPDVWANFSVHIPPAGTVGSKAWDHLVKTALQWSGTRPLVFEFVAAEDVAISLCGATAFRYLLEEGYRWKSPVLNLSPQLLQMLDVLHFDCPVILSSSVTMLQTDTNRLDTLPTFAYAENARSLSFTGLDSKTQIYLPSLNLVWFTDIRTQIRSTVHDTLLVSLQVATRLSKVEMLYTHIMDMSPGLLPQVSWSLVTYFRATHRRTLGAVVLPSLQALVVELGRISWSDLHGADLHTDTMPTICSLIDRSRCDVSLERVELSNVPLTNHLVAMARVTHNLKSLQLVHVFWKK</sequence>
<proteinExistence type="predicted"/>
<reference evidence="2" key="1">
    <citation type="submission" date="2023-06" db="EMBL/GenBank/DDBJ databases">
        <authorList>
            <consortium name="Lawrence Berkeley National Laboratory"/>
            <person name="Ahrendt S."/>
            <person name="Sahu N."/>
            <person name="Indic B."/>
            <person name="Wong-Bajracharya J."/>
            <person name="Merenyi Z."/>
            <person name="Ke H.-M."/>
            <person name="Monk M."/>
            <person name="Kocsube S."/>
            <person name="Drula E."/>
            <person name="Lipzen A."/>
            <person name="Balint B."/>
            <person name="Henrissat B."/>
            <person name="Andreopoulos B."/>
            <person name="Martin F.M."/>
            <person name="Harder C.B."/>
            <person name="Rigling D."/>
            <person name="Ford K.L."/>
            <person name="Foster G.D."/>
            <person name="Pangilinan J."/>
            <person name="Papanicolaou A."/>
            <person name="Barry K."/>
            <person name="LaButti K."/>
            <person name="Viragh M."/>
            <person name="Koriabine M."/>
            <person name="Yan M."/>
            <person name="Riley R."/>
            <person name="Champramary S."/>
            <person name="Plett K.L."/>
            <person name="Tsai I.J."/>
            <person name="Slot J."/>
            <person name="Sipos G."/>
            <person name="Plett J."/>
            <person name="Nagy L.G."/>
            <person name="Grigoriev I.V."/>
        </authorList>
    </citation>
    <scope>NUCLEOTIDE SEQUENCE</scope>
    <source>
        <strain evidence="2">FPL87.14</strain>
    </source>
</reference>
<feature type="region of interest" description="Disordered" evidence="1">
    <location>
        <begin position="399"/>
        <end position="430"/>
    </location>
</feature>
<feature type="compositionally biased region" description="Low complexity" evidence="1">
    <location>
        <begin position="410"/>
        <end position="426"/>
    </location>
</feature>
<dbReference type="EMBL" id="JAUEPT010000034">
    <property type="protein sequence ID" value="KAK0440376.1"/>
    <property type="molecule type" value="Genomic_DNA"/>
</dbReference>
<evidence type="ECO:0000313" key="2">
    <source>
        <dbReference type="EMBL" id="KAK0440376.1"/>
    </source>
</evidence>
<evidence type="ECO:0000256" key="1">
    <source>
        <dbReference type="SAM" id="MobiDB-lite"/>
    </source>
</evidence>
<comment type="caution">
    <text evidence="2">The sequence shown here is derived from an EMBL/GenBank/DDBJ whole genome shotgun (WGS) entry which is preliminary data.</text>
</comment>
<name>A0AA39JCR5_9AGAR</name>
<gene>
    <name evidence="2" type="ORF">EV421DRAFT_1905517</name>
</gene>
<evidence type="ECO:0000313" key="3">
    <source>
        <dbReference type="Proteomes" id="UP001175226"/>
    </source>
</evidence>